<dbReference type="AlphaFoldDB" id="A0A561C0P4"/>
<feature type="compositionally biased region" description="Basic and acidic residues" evidence="1">
    <location>
        <begin position="13"/>
        <end position="22"/>
    </location>
</feature>
<protein>
    <submittedName>
        <fullName evidence="2">Uncharacterized protein</fullName>
    </submittedName>
</protein>
<evidence type="ECO:0000256" key="1">
    <source>
        <dbReference type="SAM" id="MobiDB-lite"/>
    </source>
</evidence>
<dbReference type="EMBL" id="VIVK01000001">
    <property type="protein sequence ID" value="TWD84731.1"/>
    <property type="molecule type" value="Genomic_DNA"/>
</dbReference>
<feature type="region of interest" description="Disordered" evidence="1">
    <location>
        <begin position="1"/>
        <end position="50"/>
    </location>
</feature>
<organism evidence="2 3">
    <name type="scientific">Kribbella amoyensis</name>
    <dbReference type="NCBI Taxonomy" id="996641"/>
    <lineage>
        <taxon>Bacteria</taxon>
        <taxon>Bacillati</taxon>
        <taxon>Actinomycetota</taxon>
        <taxon>Actinomycetes</taxon>
        <taxon>Propionibacteriales</taxon>
        <taxon>Kribbellaceae</taxon>
        <taxon>Kribbella</taxon>
    </lineage>
</organism>
<keyword evidence="3" id="KW-1185">Reference proteome</keyword>
<accession>A0A561C0P4</accession>
<comment type="caution">
    <text evidence="2">The sequence shown here is derived from an EMBL/GenBank/DDBJ whole genome shotgun (WGS) entry which is preliminary data.</text>
</comment>
<evidence type="ECO:0000313" key="3">
    <source>
        <dbReference type="Proteomes" id="UP000318380"/>
    </source>
</evidence>
<dbReference type="RefSeq" id="WP_170284802.1">
    <property type="nucleotide sequence ID" value="NZ_VIVK01000001.1"/>
</dbReference>
<feature type="compositionally biased region" description="Basic residues" evidence="1">
    <location>
        <begin position="1"/>
        <end position="11"/>
    </location>
</feature>
<evidence type="ECO:0000313" key="2">
    <source>
        <dbReference type="EMBL" id="TWD84731.1"/>
    </source>
</evidence>
<gene>
    <name evidence="2" type="ORF">FB561_5925</name>
</gene>
<reference evidence="2 3" key="1">
    <citation type="submission" date="2019-06" db="EMBL/GenBank/DDBJ databases">
        <title>Sequencing the genomes of 1000 actinobacteria strains.</title>
        <authorList>
            <person name="Klenk H.-P."/>
        </authorList>
    </citation>
    <scope>NUCLEOTIDE SEQUENCE [LARGE SCALE GENOMIC DNA]</scope>
    <source>
        <strain evidence="2 3">DSM 24683</strain>
    </source>
</reference>
<dbReference type="Proteomes" id="UP000318380">
    <property type="component" value="Unassembled WGS sequence"/>
</dbReference>
<sequence>MRQVRLQKPRTRSSQERRELQRETQSLDPRDQDIVRAKRLRRIDPGPQQR</sequence>
<name>A0A561C0P4_9ACTN</name>
<proteinExistence type="predicted"/>